<evidence type="ECO:0000313" key="3">
    <source>
        <dbReference type="Proteomes" id="UP000236333"/>
    </source>
</evidence>
<organism evidence="2 3">
    <name type="scientific">Tetrabaena socialis</name>
    <dbReference type="NCBI Taxonomy" id="47790"/>
    <lineage>
        <taxon>Eukaryota</taxon>
        <taxon>Viridiplantae</taxon>
        <taxon>Chlorophyta</taxon>
        <taxon>core chlorophytes</taxon>
        <taxon>Chlorophyceae</taxon>
        <taxon>CS clade</taxon>
        <taxon>Chlamydomonadales</taxon>
        <taxon>Tetrabaenaceae</taxon>
        <taxon>Tetrabaena</taxon>
    </lineage>
</organism>
<dbReference type="Proteomes" id="UP000236333">
    <property type="component" value="Unassembled WGS sequence"/>
</dbReference>
<evidence type="ECO:0000256" key="1">
    <source>
        <dbReference type="SAM" id="MobiDB-lite"/>
    </source>
</evidence>
<dbReference type="Gene3D" id="3.30.1110.10">
    <property type="match status" value="1"/>
</dbReference>
<reference evidence="2 3" key="1">
    <citation type="journal article" date="2017" name="Mol. Biol. Evol.">
        <title>The 4-celled Tetrabaena socialis nuclear genome reveals the essential components for genetic control of cell number at the origin of multicellularity in the volvocine lineage.</title>
        <authorList>
            <person name="Featherston J."/>
            <person name="Arakaki Y."/>
            <person name="Hanschen E.R."/>
            <person name="Ferris P.J."/>
            <person name="Michod R.E."/>
            <person name="Olson B.J.S.C."/>
            <person name="Nozaki H."/>
            <person name="Durand P.M."/>
        </authorList>
    </citation>
    <scope>NUCLEOTIDE SEQUENCE [LARGE SCALE GENOMIC DNA]</scope>
    <source>
        <strain evidence="2 3">NIES-571</strain>
    </source>
</reference>
<gene>
    <name evidence="2" type="ORF">TSOC_014430</name>
</gene>
<keyword evidence="3" id="KW-1185">Reference proteome</keyword>
<dbReference type="EMBL" id="PGGS01002157">
    <property type="protein sequence ID" value="PNG99785.1"/>
    <property type="molecule type" value="Genomic_DNA"/>
</dbReference>
<sequence>MKAPCSIAASDPDVTEPHTSSSSSGLSSDVLGLGQAIVDWSASVPDEVLGRFNVAKGGRRVVTVDERAEVMQTLDEMGAPSQVSP</sequence>
<accession>A0A2J7ZHN3</accession>
<proteinExistence type="predicted"/>
<evidence type="ECO:0000313" key="2">
    <source>
        <dbReference type="EMBL" id="PNG99785.1"/>
    </source>
</evidence>
<feature type="region of interest" description="Disordered" evidence="1">
    <location>
        <begin position="1"/>
        <end position="28"/>
    </location>
</feature>
<comment type="caution">
    <text evidence="2">The sequence shown here is derived from an EMBL/GenBank/DDBJ whole genome shotgun (WGS) entry which is preliminary data.</text>
</comment>
<name>A0A2J7ZHN3_9CHLO</name>
<protein>
    <submittedName>
        <fullName evidence="2">Uncharacterized protein</fullName>
    </submittedName>
</protein>
<dbReference type="AlphaFoldDB" id="A0A2J7ZHN3"/>